<sequence>MTLRRAEHTEIPSQVDGGLQRLVAAIRLLPDAVVVVDDAGVEVMRSVTADRFLEARHTDAIAAAALEEMLIDACRGESSTRELQLYGPPREVLAITAHPLVEAGQILGAMVVIRDMTDARRTDEVRRDFVANVSHELKTPVGALGLLADTISAGGDEAVTLQLAERIAREAERLAKIIDDLLDLSIIESQEMPERDLVPLTLIVDQSVERSRPGAEALGIELVSSPIAATLAARCDRRQVVMAITNLIDNAMKYSERGSRVEIITSTTSNLVEIAVCDEGIGIPSRDLERIFERFYRVDRARSRATGGTGLGLSIVRHVAQAHGGEVAVESTEGIGSKFRFRIPIEAAGAMRMFEAESTKLGGLNG</sequence>
<comment type="catalytic activity">
    <reaction evidence="1">
        <text>ATP + protein L-histidine = ADP + protein N-phospho-L-histidine.</text>
        <dbReference type="EC" id="2.7.13.3"/>
    </reaction>
</comment>
<evidence type="ECO:0000256" key="5">
    <source>
        <dbReference type="ARBA" id="ARBA00022777"/>
    </source>
</evidence>
<dbReference type="GO" id="GO:0016036">
    <property type="term" value="P:cellular response to phosphate starvation"/>
    <property type="evidence" value="ECO:0007669"/>
    <property type="project" value="TreeGrafter"/>
</dbReference>
<dbReference type="SUPFAM" id="SSF55874">
    <property type="entry name" value="ATPase domain of HSP90 chaperone/DNA topoisomerase II/histidine kinase"/>
    <property type="match status" value="1"/>
</dbReference>
<dbReference type="PRINTS" id="PR00344">
    <property type="entry name" value="BCTRLSENSOR"/>
</dbReference>
<dbReference type="GO" id="GO:0004721">
    <property type="term" value="F:phosphoprotein phosphatase activity"/>
    <property type="evidence" value="ECO:0007669"/>
    <property type="project" value="TreeGrafter"/>
</dbReference>
<keyword evidence="3" id="KW-0597">Phosphoprotein</keyword>
<evidence type="ECO:0000256" key="1">
    <source>
        <dbReference type="ARBA" id="ARBA00000085"/>
    </source>
</evidence>
<dbReference type="CDD" id="cd00075">
    <property type="entry name" value="HATPase"/>
    <property type="match status" value="1"/>
</dbReference>
<evidence type="ECO:0000256" key="4">
    <source>
        <dbReference type="ARBA" id="ARBA00022679"/>
    </source>
</evidence>
<dbReference type="InterPro" id="IPR036097">
    <property type="entry name" value="HisK_dim/P_sf"/>
</dbReference>
<dbReference type="CDD" id="cd00082">
    <property type="entry name" value="HisKA"/>
    <property type="match status" value="1"/>
</dbReference>
<dbReference type="EMBL" id="CAEZWM010000186">
    <property type="protein sequence ID" value="CAB4667304.1"/>
    <property type="molecule type" value="Genomic_DNA"/>
</dbReference>
<dbReference type="SMART" id="SM00387">
    <property type="entry name" value="HATPase_c"/>
    <property type="match status" value="1"/>
</dbReference>
<dbReference type="EC" id="2.7.13.3" evidence="2"/>
<dbReference type="GO" id="GO:0005886">
    <property type="term" value="C:plasma membrane"/>
    <property type="evidence" value="ECO:0007669"/>
    <property type="project" value="TreeGrafter"/>
</dbReference>
<evidence type="ECO:0000256" key="2">
    <source>
        <dbReference type="ARBA" id="ARBA00012438"/>
    </source>
</evidence>
<dbReference type="Pfam" id="PF00512">
    <property type="entry name" value="HisKA"/>
    <property type="match status" value="1"/>
</dbReference>
<feature type="domain" description="Histidine kinase" evidence="7">
    <location>
        <begin position="132"/>
        <end position="347"/>
    </location>
</feature>
<organism evidence="8">
    <name type="scientific">freshwater metagenome</name>
    <dbReference type="NCBI Taxonomy" id="449393"/>
    <lineage>
        <taxon>unclassified sequences</taxon>
        <taxon>metagenomes</taxon>
        <taxon>ecological metagenomes</taxon>
    </lineage>
</organism>
<keyword evidence="4" id="KW-0808">Transferase</keyword>
<proteinExistence type="predicted"/>
<dbReference type="Pfam" id="PF02518">
    <property type="entry name" value="HATPase_c"/>
    <property type="match status" value="1"/>
</dbReference>
<dbReference type="PROSITE" id="PS50109">
    <property type="entry name" value="HIS_KIN"/>
    <property type="match status" value="1"/>
</dbReference>
<dbReference type="Gene3D" id="3.30.565.10">
    <property type="entry name" value="Histidine kinase-like ATPase, C-terminal domain"/>
    <property type="match status" value="1"/>
</dbReference>
<accession>A0A6J6M341</accession>
<evidence type="ECO:0000313" key="8">
    <source>
        <dbReference type="EMBL" id="CAB4667304.1"/>
    </source>
</evidence>
<dbReference type="InterPro" id="IPR005467">
    <property type="entry name" value="His_kinase_dom"/>
</dbReference>
<dbReference type="InterPro" id="IPR004358">
    <property type="entry name" value="Sig_transdc_His_kin-like_C"/>
</dbReference>
<dbReference type="InterPro" id="IPR003661">
    <property type="entry name" value="HisK_dim/P_dom"/>
</dbReference>
<protein>
    <recommendedName>
        <fullName evidence="2">histidine kinase</fullName>
        <ecNumber evidence="2">2.7.13.3</ecNumber>
    </recommendedName>
</protein>
<dbReference type="GO" id="GO:0000155">
    <property type="term" value="F:phosphorelay sensor kinase activity"/>
    <property type="evidence" value="ECO:0007669"/>
    <property type="project" value="InterPro"/>
</dbReference>
<dbReference type="InterPro" id="IPR003594">
    <property type="entry name" value="HATPase_dom"/>
</dbReference>
<evidence type="ECO:0000256" key="3">
    <source>
        <dbReference type="ARBA" id="ARBA00022553"/>
    </source>
</evidence>
<dbReference type="AlphaFoldDB" id="A0A6J6M341"/>
<dbReference type="SMART" id="SM00388">
    <property type="entry name" value="HisKA"/>
    <property type="match status" value="1"/>
</dbReference>
<keyword evidence="6" id="KW-0902">Two-component regulatory system</keyword>
<dbReference type="SUPFAM" id="SSF47384">
    <property type="entry name" value="Homodimeric domain of signal transducing histidine kinase"/>
    <property type="match status" value="1"/>
</dbReference>
<evidence type="ECO:0000259" key="7">
    <source>
        <dbReference type="PROSITE" id="PS50109"/>
    </source>
</evidence>
<gene>
    <name evidence="8" type="ORF">UFOPK2242_01280</name>
</gene>
<reference evidence="8" key="1">
    <citation type="submission" date="2020-05" db="EMBL/GenBank/DDBJ databases">
        <authorList>
            <person name="Chiriac C."/>
            <person name="Salcher M."/>
            <person name="Ghai R."/>
            <person name="Kavagutti S V."/>
        </authorList>
    </citation>
    <scope>NUCLEOTIDE SEQUENCE</scope>
</reference>
<keyword evidence="5" id="KW-0418">Kinase</keyword>
<dbReference type="PANTHER" id="PTHR45453:SF1">
    <property type="entry name" value="PHOSPHATE REGULON SENSOR PROTEIN PHOR"/>
    <property type="match status" value="1"/>
</dbReference>
<dbReference type="Gene3D" id="3.30.450.20">
    <property type="entry name" value="PAS domain"/>
    <property type="match status" value="1"/>
</dbReference>
<dbReference type="FunFam" id="3.30.565.10:FF:000006">
    <property type="entry name" value="Sensor histidine kinase WalK"/>
    <property type="match status" value="1"/>
</dbReference>
<dbReference type="PANTHER" id="PTHR45453">
    <property type="entry name" value="PHOSPHATE REGULON SENSOR PROTEIN PHOR"/>
    <property type="match status" value="1"/>
</dbReference>
<dbReference type="Gene3D" id="1.10.287.130">
    <property type="match status" value="1"/>
</dbReference>
<evidence type="ECO:0000256" key="6">
    <source>
        <dbReference type="ARBA" id="ARBA00023012"/>
    </source>
</evidence>
<name>A0A6J6M341_9ZZZZ</name>
<dbReference type="InterPro" id="IPR050351">
    <property type="entry name" value="BphY/WalK/GraS-like"/>
</dbReference>
<dbReference type="InterPro" id="IPR036890">
    <property type="entry name" value="HATPase_C_sf"/>
</dbReference>